<keyword evidence="11" id="KW-0547">Nucleotide-binding</keyword>
<protein>
    <recommendedName>
        <fullName evidence="9">Cd(2+)-exporting ATPase</fullName>
        <ecNumber evidence="9">7.2.2.21</ecNumber>
    </recommendedName>
</protein>
<keyword evidence="5 11" id="KW-0479">Metal-binding</keyword>
<dbReference type="InterPro" id="IPR051014">
    <property type="entry name" value="Cation_Transport_ATPase_IB"/>
</dbReference>
<dbReference type="InterPro" id="IPR008250">
    <property type="entry name" value="ATPase_P-typ_transduc_dom_A_sf"/>
</dbReference>
<dbReference type="NCBIfam" id="TIGR01512">
    <property type="entry name" value="ATPase-IB2_Cd"/>
    <property type="match status" value="1"/>
</dbReference>
<dbReference type="GO" id="GO:0008551">
    <property type="term" value="F:P-type cadmium transporter activity"/>
    <property type="evidence" value="ECO:0007669"/>
    <property type="project" value="UniProtKB-EC"/>
</dbReference>
<evidence type="ECO:0000256" key="11">
    <source>
        <dbReference type="RuleBase" id="RU362081"/>
    </source>
</evidence>
<feature type="transmembrane region" description="Helical" evidence="11">
    <location>
        <begin position="264"/>
        <end position="285"/>
    </location>
</feature>
<dbReference type="SUPFAM" id="SSF81653">
    <property type="entry name" value="Calcium ATPase, transduction domain A"/>
    <property type="match status" value="1"/>
</dbReference>
<dbReference type="Gene3D" id="3.40.50.1000">
    <property type="entry name" value="HAD superfamily/HAD-like"/>
    <property type="match status" value="1"/>
</dbReference>
<dbReference type="InterPro" id="IPR027256">
    <property type="entry name" value="P-typ_ATPase_IB"/>
</dbReference>
<dbReference type="NCBIfam" id="TIGR01525">
    <property type="entry name" value="ATPase-IB_hvy"/>
    <property type="match status" value="1"/>
</dbReference>
<evidence type="ECO:0000256" key="1">
    <source>
        <dbReference type="ARBA" id="ARBA00004651"/>
    </source>
</evidence>
<keyword evidence="8 11" id="KW-0472">Membrane</keyword>
<dbReference type="SFLD" id="SFLDF00027">
    <property type="entry name" value="p-type_atpase"/>
    <property type="match status" value="1"/>
</dbReference>
<proteinExistence type="inferred from homology"/>
<dbReference type="InterPro" id="IPR018303">
    <property type="entry name" value="ATPase_P-typ_P_site"/>
</dbReference>
<dbReference type="PRINTS" id="PR00120">
    <property type="entry name" value="HATPASE"/>
</dbReference>
<dbReference type="Pfam" id="PF00122">
    <property type="entry name" value="E1-E2_ATPase"/>
    <property type="match status" value="1"/>
</dbReference>
<evidence type="ECO:0000256" key="10">
    <source>
        <dbReference type="ARBA" id="ARBA00049338"/>
    </source>
</evidence>
<keyword evidence="7 11" id="KW-1133">Transmembrane helix</keyword>
<dbReference type="InterPro" id="IPR036412">
    <property type="entry name" value="HAD-like_sf"/>
</dbReference>
<dbReference type="PROSITE" id="PS00154">
    <property type="entry name" value="ATPASE_E1_E2"/>
    <property type="match status" value="1"/>
</dbReference>
<dbReference type="InterPro" id="IPR059000">
    <property type="entry name" value="ATPase_P-type_domA"/>
</dbReference>
<keyword evidence="3" id="KW-0104">Cadmium</keyword>
<accession>A0A212JXU9</accession>
<dbReference type="EMBL" id="FLUN01000001">
    <property type="protein sequence ID" value="SBW04237.1"/>
    <property type="molecule type" value="Genomic_DNA"/>
</dbReference>
<dbReference type="InterPro" id="IPR023299">
    <property type="entry name" value="ATPase_P-typ_cyto_dom_N"/>
</dbReference>
<dbReference type="CDD" id="cd07548">
    <property type="entry name" value="P-type_ATPase-Cd_Zn_Co_like"/>
    <property type="match status" value="1"/>
</dbReference>
<evidence type="ECO:0000256" key="9">
    <source>
        <dbReference type="ARBA" id="ARBA00039103"/>
    </source>
</evidence>
<evidence type="ECO:0000256" key="2">
    <source>
        <dbReference type="ARBA" id="ARBA00006024"/>
    </source>
</evidence>
<dbReference type="Gene3D" id="2.70.150.10">
    <property type="entry name" value="Calcium-transporting ATPase, cytoplasmic transduction domain A"/>
    <property type="match status" value="1"/>
</dbReference>
<dbReference type="GO" id="GO:0005886">
    <property type="term" value="C:plasma membrane"/>
    <property type="evidence" value="ECO:0007669"/>
    <property type="project" value="UniProtKB-SubCell"/>
</dbReference>
<feature type="transmembrane region" description="Helical" evidence="11">
    <location>
        <begin position="7"/>
        <end position="27"/>
    </location>
</feature>
<evidence type="ECO:0000256" key="7">
    <source>
        <dbReference type="ARBA" id="ARBA00022989"/>
    </source>
</evidence>
<feature type="transmembrane region" description="Helical" evidence="11">
    <location>
        <begin position="33"/>
        <end position="52"/>
    </location>
</feature>
<dbReference type="NCBIfam" id="TIGR01494">
    <property type="entry name" value="ATPase_P-type"/>
    <property type="match status" value="1"/>
</dbReference>
<evidence type="ECO:0000256" key="6">
    <source>
        <dbReference type="ARBA" id="ARBA00022967"/>
    </source>
</evidence>
<feature type="transmembrane region" description="Helical" evidence="11">
    <location>
        <begin position="233"/>
        <end position="252"/>
    </location>
</feature>
<dbReference type="SFLD" id="SFLDS00003">
    <property type="entry name" value="Haloacid_Dehalogenase"/>
    <property type="match status" value="1"/>
</dbReference>
<dbReference type="InterPro" id="IPR001757">
    <property type="entry name" value="P_typ_ATPase"/>
</dbReference>
<dbReference type="SUPFAM" id="SSF56784">
    <property type="entry name" value="HAD-like"/>
    <property type="match status" value="1"/>
</dbReference>
<comment type="catalytic activity">
    <reaction evidence="10">
        <text>Cd(2+)(in) + ATP + H2O = Cd(2+)(out) + ADP + phosphate + H(+)</text>
        <dbReference type="Rhea" id="RHEA:12132"/>
        <dbReference type="ChEBI" id="CHEBI:15377"/>
        <dbReference type="ChEBI" id="CHEBI:15378"/>
        <dbReference type="ChEBI" id="CHEBI:30616"/>
        <dbReference type="ChEBI" id="CHEBI:43474"/>
        <dbReference type="ChEBI" id="CHEBI:48775"/>
        <dbReference type="ChEBI" id="CHEBI:456216"/>
        <dbReference type="EC" id="7.2.2.21"/>
    </reaction>
</comment>
<name>A0A212JXU9_9FIRM</name>
<dbReference type="InterPro" id="IPR023298">
    <property type="entry name" value="ATPase_P-typ_TM_dom_sf"/>
</dbReference>
<dbReference type="Gene3D" id="3.40.1110.10">
    <property type="entry name" value="Calcium-transporting ATPase, cytoplasmic domain N"/>
    <property type="match status" value="1"/>
</dbReference>
<keyword evidence="6" id="KW-1278">Translocase</keyword>
<reference evidence="13" key="1">
    <citation type="submission" date="2016-04" db="EMBL/GenBank/DDBJ databases">
        <authorList>
            <person name="Evans L.H."/>
            <person name="Alamgir A."/>
            <person name="Owens N."/>
            <person name="Weber N.D."/>
            <person name="Virtaneva K."/>
            <person name="Barbian K."/>
            <person name="Babar A."/>
            <person name="Rosenke K."/>
        </authorList>
    </citation>
    <scope>NUCLEOTIDE SEQUENCE</scope>
    <source>
        <strain evidence="13">86</strain>
    </source>
</reference>
<organism evidence="13">
    <name type="scientific">uncultured Eubacteriales bacterium</name>
    <dbReference type="NCBI Taxonomy" id="172733"/>
    <lineage>
        <taxon>Bacteria</taxon>
        <taxon>Bacillati</taxon>
        <taxon>Bacillota</taxon>
        <taxon>Clostridia</taxon>
        <taxon>Eubacteriales</taxon>
        <taxon>environmental samples</taxon>
    </lineage>
</organism>
<evidence type="ECO:0000256" key="3">
    <source>
        <dbReference type="ARBA" id="ARBA00022539"/>
    </source>
</evidence>
<keyword evidence="13" id="KW-0378">Hydrolase</keyword>
<keyword evidence="11" id="KW-0067">ATP-binding</keyword>
<dbReference type="AlphaFoldDB" id="A0A212JXU9"/>
<comment type="similarity">
    <text evidence="2 11">Belongs to the cation transport ATPase (P-type) (TC 3.A.3) family. Type IB subfamily.</text>
</comment>
<dbReference type="GO" id="GO:0016887">
    <property type="term" value="F:ATP hydrolysis activity"/>
    <property type="evidence" value="ECO:0007669"/>
    <property type="project" value="InterPro"/>
</dbReference>
<dbReference type="InterPro" id="IPR044492">
    <property type="entry name" value="P_typ_ATPase_HD_dom"/>
</dbReference>
<gene>
    <name evidence="13" type="primary">cadA</name>
    <name evidence="13" type="ORF">KL86CLO1_11881</name>
</gene>
<evidence type="ECO:0000259" key="12">
    <source>
        <dbReference type="Pfam" id="PF00122"/>
    </source>
</evidence>
<dbReference type="InterPro" id="IPR023214">
    <property type="entry name" value="HAD_sf"/>
</dbReference>
<evidence type="ECO:0000313" key="13">
    <source>
        <dbReference type="EMBL" id="SBW04237.1"/>
    </source>
</evidence>
<dbReference type="FunFam" id="2.70.150.10:FF:000002">
    <property type="entry name" value="Copper-transporting ATPase 1, putative"/>
    <property type="match status" value="1"/>
</dbReference>
<dbReference type="SFLD" id="SFLDG00002">
    <property type="entry name" value="C1.7:_P-type_atpase_like"/>
    <property type="match status" value="1"/>
</dbReference>
<evidence type="ECO:0000256" key="8">
    <source>
        <dbReference type="ARBA" id="ARBA00023136"/>
    </source>
</evidence>
<dbReference type="GO" id="GO:0046872">
    <property type="term" value="F:metal ion binding"/>
    <property type="evidence" value="ECO:0007669"/>
    <property type="project" value="UniProtKB-KW"/>
</dbReference>
<sequence length="618" mass="65932">MSKRQKLMLGRILASALLLIVAVLLPVEGWARLLVFLVPYAIIGWDILWGALRNISHGQIFDENFLMSIATVGAFFTGEYPEAVFVMLFYQVGELFQSYAVDRSRKSISELMDIRPDYANIERDGVLTQVDPEEVAVGDVVVIKPGERIPLDGIVLEGNSSVNTSALTGESLPQEVEPDSDVISGCVNMTGLLRVQVTKPFEESTVAKILDLVENSSSKKAKAENFITRFARVYTPAVVIGAALLALLLPPLTGLPWAESIHRALIFLVISCPCALVISVPLAFFGGIGGASRQGILVKGGNYLEVLANAEIVVFDKTGTLTQGVFNVTAIHPKEFDEKKLLELAALAESYSNHPISRSLRDAYNAELDATRVTDAEELSGRGVRAKVDGMVVCAGNGKLMDEIGVPWHPCHRVGTTIHVAVDGAYIGHIVISDEVKPDAAQAIAGLKSIGVRKTVMLTGDAKAVGEAVAKELGLDETHTQLLPADKVDQVEALLGQKTGKGALVFVGDGINDAPVLSRADVGIAMGGLGSDAAIEAADVVLMDDRPSKIADAVDIARKTKRVVMQNIVFALGVKALVLLLGAFGLSNMWEAVFADVGVSVLAILNSTRLLRGPKSLK</sequence>
<feature type="transmembrane region" description="Helical" evidence="11">
    <location>
        <begin position="568"/>
        <end position="586"/>
    </location>
</feature>
<evidence type="ECO:0000256" key="5">
    <source>
        <dbReference type="ARBA" id="ARBA00022723"/>
    </source>
</evidence>
<evidence type="ECO:0000256" key="4">
    <source>
        <dbReference type="ARBA" id="ARBA00022692"/>
    </source>
</evidence>
<keyword evidence="4 11" id="KW-0812">Transmembrane</keyword>
<dbReference type="GO" id="GO:0005524">
    <property type="term" value="F:ATP binding"/>
    <property type="evidence" value="ECO:0007669"/>
    <property type="project" value="UniProtKB-UniRule"/>
</dbReference>
<keyword evidence="11" id="KW-1003">Cell membrane</keyword>
<comment type="subcellular location">
    <subcellularLocation>
        <location evidence="1">Cell membrane</location>
        <topology evidence="1">Multi-pass membrane protein</topology>
    </subcellularLocation>
</comment>
<feature type="domain" description="P-type ATPase A" evidence="12">
    <location>
        <begin position="115"/>
        <end position="214"/>
    </location>
</feature>
<dbReference type="PANTHER" id="PTHR48085:SF5">
    <property type="entry name" value="CADMIUM_ZINC-TRANSPORTING ATPASE HMA4-RELATED"/>
    <property type="match status" value="1"/>
</dbReference>
<dbReference type="PANTHER" id="PTHR48085">
    <property type="entry name" value="CADMIUM/ZINC-TRANSPORTING ATPASE HMA2-RELATED"/>
    <property type="match status" value="1"/>
</dbReference>
<dbReference type="PRINTS" id="PR00119">
    <property type="entry name" value="CATATPASE"/>
</dbReference>
<dbReference type="SUPFAM" id="SSF81665">
    <property type="entry name" value="Calcium ATPase, transmembrane domain M"/>
    <property type="match status" value="1"/>
</dbReference>
<dbReference type="EC" id="7.2.2.21" evidence="9"/>
<dbReference type="Pfam" id="PF00702">
    <property type="entry name" value="Hydrolase"/>
    <property type="match status" value="1"/>
</dbReference>